<dbReference type="AlphaFoldDB" id="A0A518BQT0"/>
<reference evidence="6 7" key="1">
    <citation type="submission" date="2019-02" db="EMBL/GenBank/DDBJ databases">
        <title>Deep-cultivation of Planctomycetes and their phenomic and genomic characterization uncovers novel biology.</title>
        <authorList>
            <person name="Wiegand S."/>
            <person name="Jogler M."/>
            <person name="Boedeker C."/>
            <person name="Pinto D."/>
            <person name="Vollmers J."/>
            <person name="Rivas-Marin E."/>
            <person name="Kohn T."/>
            <person name="Peeters S.H."/>
            <person name="Heuer A."/>
            <person name="Rast P."/>
            <person name="Oberbeckmann S."/>
            <person name="Bunk B."/>
            <person name="Jeske O."/>
            <person name="Meyerdierks A."/>
            <person name="Storesund J.E."/>
            <person name="Kallscheuer N."/>
            <person name="Luecker S."/>
            <person name="Lage O.M."/>
            <person name="Pohl T."/>
            <person name="Merkel B.J."/>
            <person name="Hornburger P."/>
            <person name="Mueller R.-W."/>
            <person name="Bruemmer F."/>
            <person name="Labrenz M."/>
            <person name="Spormann A.M."/>
            <person name="Op den Camp H."/>
            <person name="Overmann J."/>
            <person name="Amann R."/>
            <person name="Jetten M.S.M."/>
            <person name="Mascher T."/>
            <person name="Medema M.H."/>
            <person name="Devos D.P."/>
            <person name="Kaster A.-K."/>
            <person name="Ovreas L."/>
            <person name="Rohde M."/>
            <person name="Galperin M.Y."/>
            <person name="Jogler C."/>
        </authorList>
    </citation>
    <scope>NUCLEOTIDE SEQUENCE [LARGE SCALE GENOMIC DNA]</scope>
    <source>
        <strain evidence="6 7">Pla133</strain>
    </source>
</reference>
<dbReference type="GO" id="GO:0097171">
    <property type="term" value="P:ADP-L-glycero-beta-D-manno-heptose biosynthetic process"/>
    <property type="evidence" value="ECO:0007669"/>
    <property type="project" value="UniProtKB-UniPathway"/>
</dbReference>
<feature type="binding site" evidence="4">
    <location>
        <begin position="10"/>
        <end position="11"/>
    </location>
    <ligand>
        <name>NADP(+)</name>
        <dbReference type="ChEBI" id="CHEBI:58349"/>
    </ligand>
</feature>
<feature type="binding site" evidence="4">
    <location>
        <begin position="31"/>
        <end position="32"/>
    </location>
    <ligand>
        <name>NADP(+)</name>
        <dbReference type="ChEBI" id="CHEBI:58349"/>
    </ligand>
</feature>
<comment type="pathway">
    <text evidence="4">Nucleotide-sugar biosynthesis; ADP-L-glycero-beta-D-manno-heptose biosynthesis; ADP-L-glycero-beta-D-manno-heptose from D-glycero-beta-D-manno-heptose 7-phosphate: step 4/4.</text>
</comment>
<dbReference type="GO" id="GO:0008712">
    <property type="term" value="F:ADP-glyceromanno-heptose 6-epimerase activity"/>
    <property type="evidence" value="ECO:0007669"/>
    <property type="project" value="UniProtKB-UniRule"/>
</dbReference>
<proteinExistence type="inferred from homology"/>
<dbReference type="KEGG" id="pbap:Pla133_44190"/>
<comment type="caution">
    <text evidence="4">Lacks conserved residue(s) required for the propagation of feature annotation.</text>
</comment>
<dbReference type="Gene3D" id="3.40.50.720">
    <property type="entry name" value="NAD(P)-binding Rossmann-like Domain"/>
    <property type="match status" value="1"/>
</dbReference>
<name>A0A518BQT0_9BACT</name>
<feature type="binding site" evidence="4">
    <location>
        <position position="175"/>
    </location>
    <ligand>
        <name>substrate</name>
    </ligand>
</feature>
<feature type="domain" description="NAD-dependent epimerase/dehydratase" evidence="5">
    <location>
        <begin position="2"/>
        <end position="249"/>
    </location>
</feature>
<keyword evidence="2 4" id="KW-0413">Isomerase</keyword>
<dbReference type="EMBL" id="CP036287">
    <property type="protein sequence ID" value="QDU69300.1"/>
    <property type="molecule type" value="Genomic_DNA"/>
</dbReference>
<feature type="active site" description="Proton acceptor" evidence="4">
    <location>
        <position position="143"/>
    </location>
</feature>
<accession>A0A518BQT0</accession>
<dbReference type="Pfam" id="PF01370">
    <property type="entry name" value="Epimerase"/>
    <property type="match status" value="1"/>
</dbReference>
<comment type="similarity">
    <text evidence="4">Belongs to the NAD(P)-dependent epimerase/dehydratase family. HldD subfamily.</text>
</comment>
<sequence length="328" mass="36434">MILITGGAGFIGSNLVAALCDRGEHELVIVDRLRDGEKWRNIAKRELADVVRPEDLPFFLERNRGRVEAIFHMGAISATTERDADKIVANNLRLTLDLWEWCARNGARMIYASSAATYGDGALGFDDDGSISALAKLRPLNAYGWSKLAVDRRAARLVAEGAPSPPQWAGLKFFNVYGPNEGHKGDMKSVVAKTYPRAAAGEPAVLFRSHNPDYEDGGQLRDFVWVGDCVEMMLWLYDHPEVSGLFNCGSGKARSFVDLTRAVFTALGREPLIEFVDTPVEIRDKYQYFTEAKMDRIRAAGFSAPSTTLEDGIAEYVQSYLHTDDPYR</sequence>
<dbReference type="InterPro" id="IPR011912">
    <property type="entry name" value="Heptose_epim"/>
</dbReference>
<comment type="cofactor">
    <cofactor evidence="4">
        <name>NADP(+)</name>
        <dbReference type="ChEBI" id="CHEBI:58349"/>
    </cofactor>
    <text evidence="4">Binds 1 NADP(+) per subunit.</text>
</comment>
<dbReference type="GO" id="GO:0050661">
    <property type="term" value="F:NADP binding"/>
    <property type="evidence" value="ECO:0007669"/>
    <property type="project" value="InterPro"/>
</dbReference>
<evidence type="ECO:0000313" key="6">
    <source>
        <dbReference type="EMBL" id="QDU69300.1"/>
    </source>
</evidence>
<dbReference type="PANTHER" id="PTHR43103:SF3">
    <property type="entry name" value="ADP-L-GLYCERO-D-MANNO-HEPTOSE-6-EPIMERASE"/>
    <property type="match status" value="1"/>
</dbReference>
<dbReference type="GO" id="GO:0005975">
    <property type="term" value="P:carbohydrate metabolic process"/>
    <property type="evidence" value="ECO:0007669"/>
    <property type="project" value="UniProtKB-UniRule"/>
</dbReference>
<organism evidence="6 7">
    <name type="scientific">Engelhardtia mirabilis</name>
    <dbReference type="NCBI Taxonomy" id="2528011"/>
    <lineage>
        <taxon>Bacteria</taxon>
        <taxon>Pseudomonadati</taxon>
        <taxon>Planctomycetota</taxon>
        <taxon>Planctomycetia</taxon>
        <taxon>Planctomycetia incertae sedis</taxon>
        <taxon>Engelhardtia</taxon>
    </lineage>
</organism>
<dbReference type="Gene3D" id="3.90.25.10">
    <property type="entry name" value="UDP-galactose 4-epimerase, domain 1"/>
    <property type="match status" value="1"/>
</dbReference>
<feature type="binding site" evidence="4">
    <location>
        <position position="90"/>
    </location>
    <ligand>
        <name>NADP(+)</name>
        <dbReference type="ChEBI" id="CHEBI:58349"/>
    </ligand>
</feature>
<feature type="active site" description="Proton acceptor" evidence="4">
    <location>
        <position position="184"/>
    </location>
</feature>
<dbReference type="InterPro" id="IPR036291">
    <property type="entry name" value="NAD(P)-bd_dom_sf"/>
</dbReference>
<feature type="binding site" evidence="4">
    <location>
        <position position="176"/>
    </location>
    <ligand>
        <name>NADP(+)</name>
        <dbReference type="ChEBI" id="CHEBI:58349"/>
    </ligand>
</feature>
<protein>
    <recommendedName>
        <fullName evidence="4">ADP-L-glycero-D-manno-heptose-6-epimerase</fullName>
        <ecNumber evidence="4">5.1.3.20</ecNumber>
    </recommendedName>
    <alternativeName>
        <fullName evidence="4">ADP-L-glycero-beta-D-manno-heptose-6-epimerase</fullName>
        <shortName evidence="4">ADP-glyceromanno-heptose 6-epimerase</shortName>
        <shortName evidence="4">ADP-hep 6-epimerase</shortName>
        <shortName evidence="4">AGME</shortName>
    </alternativeName>
</protein>
<evidence type="ECO:0000256" key="2">
    <source>
        <dbReference type="ARBA" id="ARBA00023235"/>
    </source>
</evidence>
<evidence type="ECO:0000313" key="7">
    <source>
        <dbReference type="Proteomes" id="UP000316921"/>
    </source>
</evidence>
<dbReference type="RefSeq" id="WP_145069075.1">
    <property type="nucleotide sequence ID" value="NZ_CP036287.1"/>
</dbReference>
<dbReference type="InterPro" id="IPR001509">
    <property type="entry name" value="Epimerase_deHydtase"/>
</dbReference>
<feature type="binding site" evidence="4">
    <location>
        <begin position="207"/>
        <end position="210"/>
    </location>
    <ligand>
        <name>substrate</name>
    </ligand>
</feature>
<keyword evidence="1 4" id="KW-0521">NADP</keyword>
<feature type="binding site" evidence="4">
    <location>
        <position position="184"/>
    </location>
    <ligand>
        <name>NADP(+)</name>
        <dbReference type="ChEBI" id="CHEBI:58349"/>
    </ligand>
</feature>
<evidence type="ECO:0000256" key="1">
    <source>
        <dbReference type="ARBA" id="ARBA00022857"/>
    </source>
</evidence>
<dbReference type="NCBIfam" id="TIGR02197">
    <property type="entry name" value="heptose_epim"/>
    <property type="match status" value="1"/>
</dbReference>
<keyword evidence="3 4" id="KW-0119">Carbohydrate metabolism</keyword>
<dbReference type="Proteomes" id="UP000316921">
    <property type="component" value="Chromosome"/>
</dbReference>
<feature type="binding site" evidence="4">
    <location>
        <position position="221"/>
    </location>
    <ligand>
        <name>substrate</name>
    </ligand>
</feature>
<comment type="function">
    <text evidence="4">Catalyzes the interconversion between ADP-D-glycero-beta-D-manno-heptose and ADP-L-glycero-beta-D-manno-heptose via an epimerization at carbon 6 of the heptose.</text>
</comment>
<evidence type="ECO:0000256" key="4">
    <source>
        <dbReference type="HAMAP-Rule" id="MF_01601"/>
    </source>
</evidence>
<comment type="domain">
    <text evidence="4">Contains a large N-terminal NADP-binding domain, and a smaller C-terminal substrate-binding domain.</text>
</comment>
<dbReference type="HAMAP" id="MF_01601">
    <property type="entry name" value="Heptose_epimerase"/>
    <property type="match status" value="1"/>
</dbReference>
<feature type="binding site" evidence="4">
    <location>
        <position position="147"/>
    </location>
    <ligand>
        <name>NADP(+)</name>
        <dbReference type="ChEBI" id="CHEBI:58349"/>
    </ligand>
</feature>
<dbReference type="CDD" id="cd05248">
    <property type="entry name" value="ADP_GME_SDR_e"/>
    <property type="match status" value="1"/>
</dbReference>
<keyword evidence="7" id="KW-1185">Reference proteome</keyword>
<comment type="subunit">
    <text evidence="4">Homopentamer.</text>
</comment>
<evidence type="ECO:0000256" key="3">
    <source>
        <dbReference type="ARBA" id="ARBA00023277"/>
    </source>
</evidence>
<dbReference type="SUPFAM" id="SSF51735">
    <property type="entry name" value="NAD(P)-binding Rossmann-fold domains"/>
    <property type="match status" value="1"/>
</dbReference>
<comment type="catalytic activity">
    <reaction evidence="4">
        <text>ADP-D-glycero-beta-D-manno-heptose = ADP-L-glycero-beta-D-manno-heptose</text>
        <dbReference type="Rhea" id="RHEA:17577"/>
        <dbReference type="ChEBI" id="CHEBI:59967"/>
        <dbReference type="ChEBI" id="CHEBI:61506"/>
        <dbReference type="EC" id="5.1.3.20"/>
    </reaction>
</comment>
<dbReference type="PANTHER" id="PTHR43103">
    <property type="entry name" value="NUCLEOSIDE-DIPHOSPHATE-SUGAR EPIMERASE"/>
    <property type="match status" value="1"/>
</dbReference>
<feature type="binding site" evidence="4">
    <location>
        <position position="286"/>
    </location>
    <ligand>
        <name>substrate</name>
    </ligand>
</feature>
<feature type="binding site" evidence="4">
    <location>
        <begin position="73"/>
        <end position="77"/>
    </location>
    <ligand>
        <name>NADP(+)</name>
        <dbReference type="ChEBI" id="CHEBI:58349"/>
    </ligand>
</feature>
<dbReference type="UniPathway" id="UPA00356">
    <property type="reaction ID" value="UER00440"/>
</dbReference>
<gene>
    <name evidence="4 6" type="primary">hldD</name>
    <name evidence="6" type="ORF">Pla133_44190</name>
</gene>
<dbReference type="EC" id="5.1.3.20" evidence="4"/>
<evidence type="ECO:0000259" key="5">
    <source>
        <dbReference type="Pfam" id="PF01370"/>
    </source>
</evidence>
<feature type="binding site" evidence="4">
    <location>
        <position position="193"/>
    </location>
    <ligand>
        <name>substrate</name>
    </ligand>
</feature>
<feature type="binding site" evidence="4">
    <location>
        <position position="38"/>
    </location>
    <ligand>
        <name>NADP(+)</name>
        <dbReference type="ChEBI" id="CHEBI:58349"/>
    </ligand>
</feature>
<feature type="binding site" evidence="4">
    <location>
        <position position="186"/>
    </location>
    <ligand>
        <name>substrate</name>
    </ligand>
</feature>